<dbReference type="PROSITE" id="PS50902">
    <property type="entry name" value="FLAVODOXIN_LIKE"/>
    <property type="match status" value="1"/>
</dbReference>
<accession>A0A7R9KKX7</accession>
<evidence type="ECO:0000256" key="12">
    <source>
        <dbReference type="ARBA" id="ARBA00022860"/>
    </source>
</evidence>
<dbReference type="PRINTS" id="PR00371">
    <property type="entry name" value="FPNCR"/>
</dbReference>
<gene>
    <name evidence="17" type="ORF">OSB1V03_LOCUS4298</name>
</gene>
<evidence type="ECO:0000256" key="9">
    <source>
        <dbReference type="ARBA" id="ARBA00022723"/>
    </source>
</evidence>
<dbReference type="Pfam" id="PF00175">
    <property type="entry name" value="NAD_binding_1"/>
    <property type="match status" value="1"/>
</dbReference>
<comment type="similarity">
    <text evidence="4">Belongs to the NOS family.</text>
</comment>
<dbReference type="InterPro" id="IPR023173">
    <property type="entry name" value="NADPH_Cyt_P450_Rdtase_alpha"/>
</dbReference>
<dbReference type="AlphaFoldDB" id="A0A7R9KKX7"/>
<dbReference type="InterPro" id="IPR001433">
    <property type="entry name" value="OxRdtase_FAD/NAD-bd"/>
</dbReference>
<dbReference type="InterPro" id="IPR017938">
    <property type="entry name" value="Riboflavin_synthase-like_b-brl"/>
</dbReference>
<evidence type="ECO:0000256" key="13">
    <source>
        <dbReference type="ARBA" id="ARBA00023002"/>
    </source>
</evidence>
<dbReference type="OrthoDB" id="1688044at2759"/>
<dbReference type="Gene3D" id="3.90.440.10">
    <property type="entry name" value="Nitric Oxide Synthase,Heme Domain,Chain A domain 2"/>
    <property type="match status" value="1"/>
</dbReference>
<dbReference type="InterPro" id="IPR001709">
    <property type="entry name" value="Flavoprot_Pyr_Nucl_cyt_Rdtase"/>
</dbReference>
<dbReference type="InterPro" id="IPR039261">
    <property type="entry name" value="FNR_nucleotide-bd"/>
</dbReference>
<dbReference type="Gene3D" id="2.40.30.10">
    <property type="entry name" value="Translation factors"/>
    <property type="match status" value="1"/>
</dbReference>
<dbReference type="EMBL" id="CAJPIZ010001925">
    <property type="protein sequence ID" value="CAG2104278.1"/>
    <property type="molecule type" value="Genomic_DNA"/>
</dbReference>
<keyword evidence="7" id="KW-0285">Flavoprotein</keyword>
<dbReference type="InterPro" id="IPR044940">
    <property type="entry name" value="NOS_dom_2"/>
</dbReference>
<reference evidence="17" key="1">
    <citation type="submission" date="2020-11" db="EMBL/GenBank/DDBJ databases">
        <authorList>
            <person name="Tran Van P."/>
        </authorList>
    </citation>
    <scope>NUCLEOTIDE SEQUENCE</scope>
</reference>
<dbReference type="Pfam" id="PF00667">
    <property type="entry name" value="FAD_binding_1"/>
    <property type="match status" value="1"/>
</dbReference>
<evidence type="ECO:0000256" key="14">
    <source>
        <dbReference type="ARBA" id="ARBA00023004"/>
    </source>
</evidence>
<evidence type="ECO:0000256" key="11">
    <source>
        <dbReference type="ARBA" id="ARBA00022857"/>
    </source>
</evidence>
<evidence type="ECO:0000256" key="3">
    <source>
        <dbReference type="ARBA" id="ARBA00001974"/>
    </source>
</evidence>
<dbReference type="InterPro" id="IPR012144">
    <property type="entry name" value="NOS_euk"/>
</dbReference>
<evidence type="ECO:0000313" key="17">
    <source>
        <dbReference type="EMBL" id="CAD7623848.1"/>
    </source>
</evidence>
<dbReference type="Pfam" id="PF02898">
    <property type="entry name" value="NO_synthase"/>
    <property type="match status" value="1"/>
</dbReference>
<dbReference type="GO" id="GO:0006809">
    <property type="term" value="P:nitric oxide biosynthetic process"/>
    <property type="evidence" value="ECO:0007669"/>
    <property type="project" value="InterPro"/>
</dbReference>
<dbReference type="GO" id="GO:0050661">
    <property type="term" value="F:NADP binding"/>
    <property type="evidence" value="ECO:0007669"/>
    <property type="project" value="InterPro"/>
</dbReference>
<dbReference type="GO" id="GO:0004517">
    <property type="term" value="F:nitric-oxide synthase activity"/>
    <property type="evidence" value="ECO:0007669"/>
    <property type="project" value="UniProtKB-EC"/>
</dbReference>
<dbReference type="SUPFAM" id="SSF52218">
    <property type="entry name" value="Flavoproteins"/>
    <property type="match status" value="1"/>
</dbReference>
<evidence type="ECO:0000256" key="8">
    <source>
        <dbReference type="ARBA" id="ARBA00022643"/>
    </source>
</evidence>
<evidence type="ECO:0000256" key="10">
    <source>
        <dbReference type="ARBA" id="ARBA00022827"/>
    </source>
</evidence>
<dbReference type="InterPro" id="IPR044944">
    <property type="entry name" value="NOS_dom_3"/>
</dbReference>
<dbReference type="FunFam" id="3.40.50.360:FF:000019">
    <property type="entry name" value="Nitric oxide synthase"/>
    <property type="match status" value="1"/>
</dbReference>
<dbReference type="InterPro" id="IPR008254">
    <property type="entry name" value="Flavodoxin/NO_synth"/>
</dbReference>
<dbReference type="Gene3D" id="3.40.50.360">
    <property type="match status" value="1"/>
</dbReference>
<dbReference type="GO" id="GO:0010181">
    <property type="term" value="F:FMN binding"/>
    <property type="evidence" value="ECO:0007669"/>
    <property type="project" value="InterPro"/>
</dbReference>
<evidence type="ECO:0000256" key="4">
    <source>
        <dbReference type="ARBA" id="ARBA00006267"/>
    </source>
</evidence>
<dbReference type="Gene3D" id="3.40.50.80">
    <property type="entry name" value="Nucleotide-binding domain of ferredoxin-NADP reductase (FNR) module"/>
    <property type="match status" value="1"/>
</dbReference>
<keyword evidence="14 15" id="KW-0408">Iron</keyword>
<comment type="cofactor">
    <cofactor evidence="1">
        <name>FMN</name>
        <dbReference type="ChEBI" id="CHEBI:58210"/>
    </cofactor>
</comment>
<dbReference type="Pfam" id="PF00258">
    <property type="entry name" value="Flavodoxin_1"/>
    <property type="match status" value="1"/>
</dbReference>
<dbReference type="InterPro" id="IPR003097">
    <property type="entry name" value="CysJ-like_FAD-binding"/>
</dbReference>
<dbReference type="Gene3D" id="3.90.1230.10">
    <property type="entry name" value="Nitric Oxide Synthase, Chain A, domain 3"/>
    <property type="match status" value="1"/>
</dbReference>
<keyword evidence="6 15" id="KW-0349">Heme</keyword>
<evidence type="ECO:0000256" key="15">
    <source>
        <dbReference type="PIRSR" id="PIRSR000333-1"/>
    </source>
</evidence>
<keyword evidence="8" id="KW-0288">FMN</keyword>
<keyword evidence="10" id="KW-0274">FAD</keyword>
<keyword evidence="13" id="KW-0560">Oxidoreductase</keyword>
<dbReference type="PROSITE" id="PS60001">
    <property type="entry name" value="NOS"/>
    <property type="match status" value="1"/>
</dbReference>
<keyword evidence="12" id="KW-0112">Calmodulin-binding</keyword>
<dbReference type="SUPFAM" id="SSF63380">
    <property type="entry name" value="Riboflavin synthase domain-like"/>
    <property type="match status" value="1"/>
</dbReference>
<dbReference type="InterPro" id="IPR004030">
    <property type="entry name" value="NOS_N"/>
</dbReference>
<dbReference type="InterPro" id="IPR029039">
    <property type="entry name" value="Flavoprotein-like_sf"/>
</dbReference>
<name>A0A7R9KKX7_9ACAR</name>
<organism evidence="17">
    <name type="scientific">Medioppia subpectinata</name>
    <dbReference type="NCBI Taxonomy" id="1979941"/>
    <lineage>
        <taxon>Eukaryota</taxon>
        <taxon>Metazoa</taxon>
        <taxon>Ecdysozoa</taxon>
        <taxon>Arthropoda</taxon>
        <taxon>Chelicerata</taxon>
        <taxon>Arachnida</taxon>
        <taxon>Acari</taxon>
        <taxon>Acariformes</taxon>
        <taxon>Sarcoptiformes</taxon>
        <taxon>Oribatida</taxon>
        <taxon>Brachypylina</taxon>
        <taxon>Oppioidea</taxon>
        <taxon>Oppiidae</taxon>
        <taxon>Medioppia</taxon>
    </lineage>
</organism>
<evidence type="ECO:0000256" key="1">
    <source>
        <dbReference type="ARBA" id="ARBA00001917"/>
    </source>
</evidence>
<dbReference type="InterPro" id="IPR044943">
    <property type="entry name" value="NOS_dom_1"/>
</dbReference>
<dbReference type="GO" id="GO:0046872">
    <property type="term" value="F:metal ion binding"/>
    <property type="evidence" value="ECO:0007669"/>
    <property type="project" value="UniProtKB-KW"/>
</dbReference>
<dbReference type="PANTHER" id="PTHR43410">
    <property type="entry name" value="NITRIC OXIDE SYNTHASE OXYGENASE"/>
    <property type="match status" value="1"/>
</dbReference>
<dbReference type="InterPro" id="IPR036119">
    <property type="entry name" value="NOS_N_sf"/>
</dbReference>
<evidence type="ECO:0000256" key="2">
    <source>
        <dbReference type="ARBA" id="ARBA00001970"/>
    </source>
</evidence>
<dbReference type="Proteomes" id="UP000759131">
    <property type="component" value="Unassembled WGS sequence"/>
</dbReference>
<dbReference type="PANTHER" id="PTHR43410:SF1">
    <property type="entry name" value="NITRIC OXIDE SYNTHASE"/>
    <property type="match status" value="1"/>
</dbReference>
<keyword evidence="9 15" id="KW-0479">Metal-binding</keyword>
<dbReference type="GO" id="GO:0020037">
    <property type="term" value="F:heme binding"/>
    <property type="evidence" value="ECO:0007669"/>
    <property type="project" value="InterPro"/>
</dbReference>
<sequence length="1156" mass="130970">MFVWNIVNCLVPIGCGLMNENFMPKTRKLMVGLIRFSKMRLEPQISSLSADEGLDLKPVATSISATTSSIGLIASNSKQINNLAINESQSSSSSSGQYLHHGPVKLPIKVTNVSTAHQLTDTLHQSSKASSCTNHACMGSIMAQTVPSNNGRNNEDILDQAVEFLEQYFIHLKKPSSSELAQRLAEIATEVERTGSYTMSSEELHFGAKTAWRNASRCIGRIQWNKLEIQDARHVRTTHDMFTALCKHISLATNEGNLRSFITVFPQKILGRDDYRVWNTQLIGYAGYLQADGSVIGDAGRVEFTRICQRLGWKGKNGMFDVLPIVVSAPEEGAKYYEIPEEIILRVKIQHPHYQWFDGLGLEWYALPAVSEMMLDCGGLQFTGCPFNGWYMGTEIGARDFCDPQRYNITEKMAKLMDLDVSNASTLWKDKAMLEMNIAVLYSYQKAGVTIVDHHSASESFIKHMQTEYKQRGGCPADWVWIVPPISGSLTPVFHQEMLNYNLRPSFEYQEKAWRTHKWMSSSVKLKYSFTSVAKAALWTVRLMNGVLSKRIRATILYATETGKSESFAQKLGKLMKMSFSVQIVCMENYNFEELFNESLVLFVVSTFGNGEAPDNGKEFWKSLSKSNQNQQMNALKDVKYGVFALGSTQYPHFCAFGKKIDNFLQSCGATQALPIGLGDDLRGQEQAFNTWGHQCYTSSCEKFDINVDKDISITSFDEKTYDHQMVRMTEVFAEYNEHQIHNELARIHRKKIISCKIVAKVRLEGKQSERHTNLVRLTPTNLVAKNQFNYEPGDHLAIFPSNPKEIVNTLLGHLNRGGYTDADSPIQLQRLVDGKWVPDSRLPSCSLRVAFTRYLDISSPPTQRFLKYLADMANDNWDTFRLKKLADDIDDYEKWILYNSPNMADVLNEFHSVHVDPEFLISTTTRSGYCITALIWLMYSMSFIQYTSTRSSCCLNYHYFSPDITHIRQGFSSEAYFTSNGMGPKRFGICSSFINSFPNVDIPCYLRSAPAFRLPDNKKVPIIMIGAGSGIAPFRGFWLQRQADLQNGEESGKMFLFFGCRNSQTDSIYGTDLADMARKGVLHELFYAYSQEKGHKKQYVQDQVFKQRSLLYWLIVNEKAHIYVCGHSLMADGVKKSFGKVFENAGKMNETEAQE</sequence>
<evidence type="ECO:0000256" key="6">
    <source>
        <dbReference type="ARBA" id="ARBA00022617"/>
    </source>
</evidence>
<evidence type="ECO:0000259" key="16">
    <source>
        <dbReference type="PROSITE" id="PS50902"/>
    </source>
</evidence>
<keyword evidence="11" id="KW-0521">NADP</keyword>
<evidence type="ECO:0000313" key="18">
    <source>
        <dbReference type="Proteomes" id="UP000759131"/>
    </source>
</evidence>
<dbReference type="PRINTS" id="PR00369">
    <property type="entry name" value="FLAVODOXIN"/>
</dbReference>
<dbReference type="GO" id="GO:0050660">
    <property type="term" value="F:flavin adenine dinucleotide binding"/>
    <property type="evidence" value="ECO:0007669"/>
    <property type="project" value="InterPro"/>
</dbReference>
<dbReference type="EMBL" id="OC856500">
    <property type="protein sequence ID" value="CAD7623848.1"/>
    <property type="molecule type" value="Genomic_DNA"/>
</dbReference>
<comment type="cofactor">
    <cofactor evidence="3">
        <name>FAD</name>
        <dbReference type="ChEBI" id="CHEBI:57692"/>
    </cofactor>
</comment>
<proteinExistence type="inferred from homology"/>
<dbReference type="GO" id="GO:0005516">
    <property type="term" value="F:calmodulin binding"/>
    <property type="evidence" value="ECO:0007669"/>
    <property type="project" value="UniProtKB-KW"/>
</dbReference>
<dbReference type="Gene3D" id="1.20.990.10">
    <property type="entry name" value="NADPH-cytochrome p450 Reductase, Chain A, domain 3"/>
    <property type="match status" value="1"/>
</dbReference>
<dbReference type="SUPFAM" id="SSF56512">
    <property type="entry name" value="Nitric oxide (NO) synthase oxygenase domain"/>
    <property type="match status" value="1"/>
</dbReference>
<evidence type="ECO:0000256" key="5">
    <source>
        <dbReference type="ARBA" id="ARBA00012989"/>
    </source>
</evidence>
<evidence type="ECO:0000256" key="7">
    <source>
        <dbReference type="ARBA" id="ARBA00022630"/>
    </source>
</evidence>
<protein>
    <recommendedName>
        <fullName evidence="5">nitric-oxide synthase (NADPH)</fullName>
        <ecNumber evidence="5">1.14.13.39</ecNumber>
    </recommendedName>
</protein>
<feature type="non-terminal residue" evidence="17">
    <location>
        <position position="1156"/>
    </location>
</feature>
<dbReference type="EC" id="1.14.13.39" evidence="5"/>
<keyword evidence="18" id="KW-1185">Reference proteome</keyword>
<dbReference type="Gene3D" id="3.90.340.10">
    <property type="entry name" value="Nitric Oxide Synthase, Chain A, domain 1"/>
    <property type="match status" value="1"/>
</dbReference>
<dbReference type="SUPFAM" id="SSF52343">
    <property type="entry name" value="Ferredoxin reductase-like, C-terminal NADP-linked domain"/>
    <property type="match status" value="1"/>
</dbReference>
<dbReference type="InterPro" id="IPR050607">
    <property type="entry name" value="NOS"/>
</dbReference>
<comment type="cofactor">
    <cofactor evidence="2">
        <name>heme b</name>
        <dbReference type="ChEBI" id="CHEBI:60344"/>
    </cofactor>
</comment>
<feature type="binding site" description="axial binding residue" evidence="15">
    <location>
        <position position="218"/>
    </location>
    <ligand>
        <name>heme b</name>
        <dbReference type="ChEBI" id="CHEBI:60344"/>
    </ligand>
    <ligandPart>
        <name>Fe</name>
        <dbReference type="ChEBI" id="CHEBI:18248"/>
    </ligandPart>
</feature>
<feature type="domain" description="Flavodoxin-like" evidence="16">
    <location>
        <begin position="554"/>
        <end position="697"/>
    </location>
</feature>
<dbReference type="InterPro" id="IPR001094">
    <property type="entry name" value="Flavdoxin-like"/>
</dbReference>
<dbReference type="PIRSF" id="PIRSF000333">
    <property type="entry name" value="NOS"/>
    <property type="match status" value="1"/>
</dbReference>